<dbReference type="GO" id="GO:0008061">
    <property type="term" value="F:chitin binding"/>
    <property type="evidence" value="ECO:0007669"/>
    <property type="project" value="InterPro"/>
</dbReference>
<comment type="caution">
    <text evidence="4">The sequence shown here is derived from an EMBL/GenBank/DDBJ whole genome shotgun (WGS) entry which is preliminary data.</text>
</comment>
<feature type="domain" description="Chitin-binding type-2" evidence="3">
    <location>
        <begin position="405"/>
        <end position="461"/>
    </location>
</feature>
<evidence type="ECO:0000259" key="3">
    <source>
        <dbReference type="PROSITE" id="PS50940"/>
    </source>
</evidence>
<dbReference type="AlphaFoldDB" id="A0A2T7NBY3"/>
<organism evidence="4 5">
    <name type="scientific">Pomacea canaliculata</name>
    <name type="common">Golden apple snail</name>
    <dbReference type="NCBI Taxonomy" id="400727"/>
    <lineage>
        <taxon>Eukaryota</taxon>
        <taxon>Metazoa</taxon>
        <taxon>Spiralia</taxon>
        <taxon>Lophotrochozoa</taxon>
        <taxon>Mollusca</taxon>
        <taxon>Gastropoda</taxon>
        <taxon>Caenogastropoda</taxon>
        <taxon>Architaenioglossa</taxon>
        <taxon>Ampullarioidea</taxon>
        <taxon>Ampullariidae</taxon>
        <taxon>Pomacea</taxon>
    </lineage>
</organism>
<feature type="compositionally biased region" description="Basic and acidic residues" evidence="1">
    <location>
        <begin position="291"/>
        <end position="301"/>
    </location>
</feature>
<dbReference type="InterPro" id="IPR002557">
    <property type="entry name" value="Chitin-bd_dom"/>
</dbReference>
<evidence type="ECO:0000313" key="5">
    <source>
        <dbReference type="Proteomes" id="UP000245119"/>
    </source>
</evidence>
<protein>
    <recommendedName>
        <fullName evidence="3">Chitin-binding type-2 domain-containing protein</fullName>
    </recommendedName>
</protein>
<evidence type="ECO:0000256" key="2">
    <source>
        <dbReference type="SAM" id="Phobius"/>
    </source>
</evidence>
<dbReference type="EMBL" id="PZQS01000014">
    <property type="protein sequence ID" value="PVD18686.1"/>
    <property type="molecule type" value="Genomic_DNA"/>
</dbReference>
<sequence length="474" mass="51509">MVASCRTLGPTSEDRVRRHLTPTSPRAGCPCTRCDRTARQTSVGTVEEVTSKSRRKSAGSRSVAGSDMSAATRKASTISLTATAIDSSQSLASRATLASVDIPLDFLQQPVTRLNTVLRPVLMLVLVLTLAASLGAALYFAVVLNTYLRATLRLPLQESEYQSLVVQPSSQKEEFGQEFCKWIDQRYQTSVLASKYRGCRVSSLDHQRVAVPAVLLQSAERDVTRGARGRHHYRADVICYQRDRWRGDPRQSACPVTPGVPNTVSTDIALFVQASAITVLSLTVSTQGPEAEVKDTVRDGHSSAQSSLRTSSVTSLTPMSATPPSVTPVTPSVSRQPHLPVSHQSHLPVSRQPHPSVSRQSHFPVSRQPHPSVSRHLPTPVLLHFFNASAAATTSLTPVAARDPLHPCLPDENEKRYRYPGSCSIFFQCLHGRAITMACDSSLVFDVTLNVCQVTTPDCHETSATTQDSGEAFF</sequence>
<feature type="compositionally biased region" description="Low complexity" evidence="1">
    <location>
        <begin position="302"/>
        <end position="334"/>
    </location>
</feature>
<proteinExistence type="predicted"/>
<feature type="transmembrane region" description="Helical" evidence="2">
    <location>
        <begin position="121"/>
        <end position="148"/>
    </location>
</feature>
<evidence type="ECO:0000256" key="1">
    <source>
        <dbReference type="SAM" id="MobiDB-lite"/>
    </source>
</evidence>
<dbReference type="GO" id="GO:0005576">
    <property type="term" value="C:extracellular region"/>
    <property type="evidence" value="ECO:0007669"/>
    <property type="project" value="InterPro"/>
</dbReference>
<dbReference type="InterPro" id="IPR036508">
    <property type="entry name" value="Chitin-bd_dom_sf"/>
</dbReference>
<dbReference type="SMART" id="SM00494">
    <property type="entry name" value="ChtBD2"/>
    <property type="match status" value="1"/>
</dbReference>
<dbReference type="Proteomes" id="UP000245119">
    <property type="component" value="Linkage Group LG14"/>
</dbReference>
<evidence type="ECO:0000313" key="4">
    <source>
        <dbReference type="EMBL" id="PVD18686.1"/>
    </source>
</evidence>
<keyword evidence="5" id="KW-1185">Reference proteome</keyword>
<dbReference type="Gene3D" id="2.170.140.10">
    <property type="entry name" value="Chitin binding domain"/>
    <property type="match status" value="1"/>
</dbReference>
<keyword evidence="2" id="KW-1133">Transmembrane helix</keyword>
<keyword evidence="2" id="KW-0812">Transmembrane</keyword>
<dbReference type="SUPFAM" id="SSF57625">
    <property type="entry name" value="Invertebrate chitin-binding proteins"/>
    <property type="match status" value="1"/>
</dbReference>
<feature type="compositionally biased region" description="Polar residues" evidence="1">
    <location>
        <begin position="342"/>
        <end position="363"/>
    </location>
</feature>
<gene>
    <name evidence="4" type="ORF">C0Q70_21236</name>
</gene>
<dbReference type="PROSITE" id="PS50940">
    <property type="entry name" value="CHIT_BIND_II"/>
    <property type="match status" value="1"/>
</dbReference>
<dbReference type="Pfam" id="PF01607">
    <property type="entry name" value="CBM_14"/>
    <property type="match status" value="1"/>
</dbReference>
<name>A0A2T7NBY3_POMCA</name>
<feature type="region of interest" description="Disordered" evidence="1">
    <location>
        <begin position="287"/>
        <end position="374"/>
    </location>
</feature>
<accession>A0A2T7NBY3</accession>
<feature type="region of interest" description="Disordered" evidence="1">
    <location>
        <begin position="1"/>
        <end position="68"/>
    </location>
</feature>
<reference evidence="4 5" key="1">
    <citation type="submission" date="2018-04" db="EMBL/GenBank/DDBJ databases">
        <title>The genome of golden apple snail Pomacea canaliculata provides insight into stress tolerance and invasive adaptation.</title>
        <authorList>
            <person name="Liu C."/>
            <person name="Liu B."/>
            <person name="Ren Y."/>
            <person name="Zhang Y."/>
            <person name="Wang H."/>
            <person name="Li S."/>
            <person name="Jiang F."/>
            <person name="Yin L."/>
            <person name="Zhang G."/>
            <person name="Qian W."/>
            <person name="Fan W."/>
        </authorList>
    </citation>
    <scope>NUCLEOTIDE SEQUENCE [LARGE SCALE GENOMIC DNA]</scope>
    <source>
        <strain evidence="4">SZHN2017</strain>
        <tissue evidence="4">Muscle</tissue>
    </source>
</reference>
<keyword evidence="2" id="KW-0472">Membrane</keyword>